<dbReference type="InParanoid" id="A0A2V0NU58"/>
<proteinExistence type="predicted"/>
<feature type="region of interest" description="Disordered" evidence="1">
    <location>
        <begin position="189"/>
        <end position="237"/>
    </location>
</feature>
<dbReference type="InterPro" id="IPR051425">
    <property type="entry name" value="Formin_Homology"/>
</dbReference>
<feature type="compositionally biased region" description="Gly residues" evidence="1">
    <location>
        <begin position="219"/>
        <end position="229"/>
    </location>
</feature>
<dbReference type="AlphaFoldDB" id="A0A2V0NU58"/>
<feature type="signal peptide" evidence="2">
    <location>
        <begin position="1"/>
        <end position="21"/>
    </location>
</feature>
<dbReference type="PANTHER" id="PTHR45725">
    <property type="entry name" value="FORMIN HOMOLOGY 2 FAMILY MEMBER"/>
    <property type="match status" value="1"/>
</dbReference>
<name>A0A2V0NU58_9CHLO</name>
<evidence type="ECO:0000313" key="3">
    <source>
        <dbReference type="EMBL" id="GBF88365.1"/>
    </source>
</evidence>
<feature type="region of interest" description="Disordered" evidence="1">
    <location>
        <begin position="577"/>
        <end position="620"/>
    </location>
</feature>
<evidence type="ECO:0000256" key="2">
    <source>
        <dbReference type="SAM" id="SignalP"/>
    </source>
</evidence>
<feature type="chain" id="PRO_5016041892" description="Jacalin-type lectin domain-containing protein" evidence="2">
    <location>
        <begin position="22"/>
        <end position="824"/>
    </location>
</feature>
<dbReference type="SUPFAM" id="SSF51101">
    <property type="entry name" value="Mannose-binding lectins"/>
    <property type="match status" value="1"/>
</dbReference>
<evidence type="ECO:0000313" key="4">
    <source>
        <dbReference type="Proteomes" id="UP000247498"/>
    </source>
</evidence>
<sequence length="824" mass="81409">MARAVLAAALLLAVAASQAQASRNCPVAVAGYTGFFGTGSKRDGDRYLSQLPAWQNVGDITKLQLFYSGSIGCVLGIRPTYGPGAGEAQLIGSERGLEATALELDPGEHFVKAEHRGSRCLEHIKLTTSEGRTLSAGNDKSPTVAKAVTPPKQGAYLASFRGFVDGISGGLQQLQIVWGVTNCRHAAAPATAAPDAPPRAPPAAPPSFKSPPGRAAPAGGAGAGGGAGGAEAAPRPGPNARVVIPSIVSRPINSLRVAPAHRPALPLPVRGGGAAASDGAREAAEAAAGAEGLLLEAAAMDGAPEADLFAAADAAADADAPPAAAASVGGDAEGLLEAAPVSPPEVAAPRAGLAPPARPGALAAAEPPPVLHGLCAPRKDLCDPEAAGESGPVCKAVSPFDAPSCLGGCCVSSGKCRFGSCSANGLGDDIQLGCYGTNEMRSPLSLLGNRCGRLACKLSVPGCKTALLGGNCVGTVVATQPAAQLHPEAARYLGYPCIETIPTAGLVQTPGLGLSRGLPPREFVMSAWKVCDCGASKVSAAGLGLGGLRLPRLPHFSLPHFGAPRWGGLRLGLGGRGESPAPAPAPAPFHLGAALGGGGGQESGAAQDAPAFDDTSGDPSLAATSGRIGAIKDLMLGGMGAGGDGGDPFGAFVAMEGEDLSGGEELQAVSAYEVPIEDSASTLDKRTVALYEAGARPRRGAGGGGGFGGFGFGSGGSGREELAAVSAVPVEVAPTEAAPVVSFDESGAAPTWGGAEDPFAGATEESGVAPAREGVVDADANADGDALWGGEESYAPVETASAGGGGHEGFLFATAEPVPLERRR</sequence>
<protein>
    <recommendedName>
        <fullName evidence="5">Jacalin-type lectin domain-containing protein</fullName>
    </recommendedName>
</protein>
<dbReference type="InterPro" id="IPR036404">
    <property type="entry name" value="Jacalin-like_lectin_dom_sf"/>
</dbReference>
<organism evidence="3 4">
    <name type="scientific">Raphidocelis subcapitata</name>
    <dbReference type="NCBI Taxonomy" id="307507"/>
    <lineage>
        <taxon>Eukaryota</taxon>
        <taxon>Viridiplantae</taxon>
        <taxon>Chlorophyta</taxon>
        <taxon>core chlorophytes</taxon>
        <taxon>Chlorophyceae</taxon>
        <taxon>CS clade</taxon>
        <taxon>Sphaeropleales</taxon>
        <taxon>Selenastraceae</taxon>
        <taxon>Raphidocelis</taxon>
    </lineage>
</organism>
<reference evidence="3 4" key="1">
    <citation type="journal article" date="2018" name="Sci. Rep.">
        <title>Raphidocelis subcapitata (=Pseudokirchneriella subcapitata) provides an insight into genome evolution and environmental adaptations in the Sphaeropleales.</title>
        <authorList>
            <person name="Suzuki S."/>
            <person name="Yamaguchi H."/>
            <person name="Nakajima N."/>
            <person name="Kawachi M."/>
        </authorList>
    </citation>
    <scope>NUCLEOTIDE SEQUENCE [LARGE SCALE GENOMIC DNA]</scope>
    <source>
        <strain evidence="3 4">NIES-35</strain>
    </source>
</reference>
<evidence type="ECO:0008006" key="5">
    <source>
        <dbReference type="Google" id="ProtNLM"/>
    </source>
</evidence>
<feature type="region of interest" description="Disordered" evidence="1">
    <location>
        <begin position="796"/>
        <end position="824"/>
    </location>
</feature>
<keyword evidence="4" id="KW-1185">Reference proteome</keyword>
<dbReference type="EMBL" id="BDRX01000004">
    <property type="protein sequence ID" value="GBF88365.1"/>
    <property type="molecule type" value="Genomic_DNA"/>
</dbReference>
<evidence type="ECO:0000256" key="1">
    <source>
        <dbReference type="SAM" id="MobiDB-lite"/>
    </source>
</evidence>
<accession>A0A2V0NU58</accession>
<comment type="caution">
    <text evidence="3">The sequence shown here is derived from an EMBL/GenBank/DDBJ whole genome shotgun (WGS) entry which is preliminary data.</text>
</comment>
<gene>
    <name evidence="3" type="ORF">Rsub_01077</name>
</gene>
<feature type="compositionally biased region" description="Pro residues" evidence="1">
    <location>
        <begin position="195"/>
        <end position="209"/>
    </location>
</feature>
<dbReference type="Proteomes" id="UP000247498">
    <property type="component" value="Unassembled WGS sequence"/>
</dbReference>
<dbReference type="OrthoDB" id="447516at2759"/>
<dbReference type="Gene3D" id="2.100.10.30">
    <property type="entry name" value="Jacalin-like lectin domain"/>
    <property type="match status" value="1"/>
</dbReference>
<keyword evidence="2" id="KW-0732">Signal</keyword>